<accession>A0AAV7VC16</accession>
<sequence length="108" mass="12215">MRKCFLQLYRRSQAFLAEQEGSYLRKRRGAWKRGGRTGAPPSASEALWCTEEARRGRTVNLSGVIWRNSGAARDALVTRSESRQENTSGNLRTWRDLRASLGRQSLSG</sequence>
<name>A0AAV7VC16_PLEWA</name>
<evidence type="ECO:0000313" key="2">
    <source>
        <dbReference type="Proteomes" id="UP001066276"/>
    </source>
</evidence>
<dbReference type="Proteomes" id="UP001066276">
    <property type="component" value="Chromosome 2_1"/>
</dbReference>
<dbReference type="AlphaFoldDB" id="A0AAV7VC16"/>
<reference evidence="1" key="1">
    <citation type="journal article" date="2022" name="bioRxiv">
        <title>Sequencing and chromosome-scale assembly of the giantPleurodeles waltlgenome.</title>
        <authorList>
            <person name="Brown T."/>
            <person name="Elewa A."/>
            <person name="Iarovenko S."/>
            <person name="Subramanian E."/>
            <person name="Araus A.J."/>
            <person name="Petzold A."/>
            <person name="Susuki M."/>
            <person name="Suzuki K.-i.T."/>
            <person name="Hayashi T."/>
            <person name="Toyoda A."/>
            <person name="Oliveira C."/>
            <person name="Osipova E."/>
            <person name="Leigh N.D."/>
            <person name="Simon A."/>
            <person name="Yun M.H."/>
        </authorList>
    </citation>
    <scope>NUCLEOTIDE SEQUENCE</scope>
    <source>
        <strain evidence="1">20211129_DDA</strain>
        <tissue evidence="1">Liver</tissue>
    </source>
</reference>
<organism evidence="1 2">
    <name type="scientific">Pleurodeles waltl</name>
    <name type="common">Iberian ribbed newt</name>
    <dbReference type="NCBI Taxonomy" id="8319"/>
    <lineage>
        <taxon>Eukaryota</taxon>
        <taxon>Metazoa</taxon>
        <taxon>Chordata</taxon>
        <taxon>Craniata</taxon>
        <taxon>Vertebrata</taxon>
        <taxon>Euteleostomi</taxon>
        <taxon>Amphibia</taxon>
        <taxon>Batrachia</taxon>
        <taxon>Caudata</taxon>
        <taxon>Salamandroidea</taxon>
        <taxon>Salamandridae</taxon>
        <taxon>Pleurodelinae</taxon>
        <taxon>Pleurodeles</taxon>
    </lineage>
</organism>
<comment type="caution">
    <text evidence="1">The sequence shown here is derived from an EMBL/GenBank/DDBJ whole genome shotgun (WGS) entry which is preliminary data.</text>
</comment>
<evidence type="ECO:0000313" key="1">
    <source>
        <dbReference type="EMBL" id="KAJ1197657.1"/>
    </source>
</evidence>
<dbReference type="EMBL" id="JANPWB010000003">
    <property type="protein sequence ID" value="KAJ1197657.1"/>
    <property type="molecule type" value="Genomic_DNA"/>
</dbReference>
<gene>
    <name evidence="1" type="ORF">NDU88_001513</name>
</gene>
<keyword evidence="2" id="KW-1185">Reference proteome</keyword>
<proteinExistence type="predicted"/>
<protein>
    <submittedName>
        <fullName evidence="1">Uncharacterized protein</fullName>
    </submittedName>
</protein>